<organism evidence="6 7">
    <name type="scientific">Loigolactobacillus binensis</name>
    <dbReference type="NCBI Taxonomy" id="2559922"/>
    <lineage>
        <taxon>Bacteria</taxon>
        <taxon>Bacillati</taxon>
        <taxon>Bacillota</taxon>
        <taxon>Bacilli</taxon>
        <taxon>Lactobacillales</taxon>
        <taxon>Lactobacillaceae</taxon>
        <taxon>Loigolactobacillus</taxon>
    </lineage>
</organism>
<dbReference type="Gene3D" id="1.10.10.10">
    <property type="entry name" value="Winged helix-like DNA-binding domain superfamily/Winged helix DNA-binding domain"/>
    <property type="match status" value="1"/>
</dbReference>
<dbReference type="SUPFAM" id="SSF55781">
    <property type="entry name" value="GAF domain-like"/>
    <property type="match status" value="1"/>
</dbReference>
<dbReference type="InterPro" id="IPR036390">
    <property type="entry name" value="WH_DNA-bd_sf"/>
</dbReference>
<dbReference type="PROSITE" id="PS51078">
    <property type="entry name" value="ICLR_ED"/>
    <property type="match status" value="1"/>
</dbReference>
<reference evidence="7" key="1">
    <citation type="journal article" date="2019" name="Int. J. Syst. Evol. Microbiol.">
        <title>The Global Catalogue of Microorganisms (GCM) 10K type strain sequencing project: providing services to taxonomists for standard genome sequencing and annotation.</title>
        <authorList>
            <consortium name="The Broad Institute Genomics Platform"/>
            <consortium name="The Broad Institute Genome Sequencing Center for Infectious Disease"/>
            <person name="Wu L."/>
            <person name="Ma J."/>
        </authorList>
    </citation>
    <scope>NUCLEOTIDE SEQUENCE [LARGE SCALE GENOMIC DNA]</scope>
    <source>
        <strain evidence="7">CCM 8925</strain>
    </source>
</reference>
<name>A0ABW3E7R5_9LACO</name>
<evidence type="ECO:0000259" key="4">
    <source>
        <dbReference type="PROSITE" id="PS51077"/>
    </source>
</evidence>
<sequence>MDKKEPTIKNIVEAFKVLDYVNESGEAGIAEIAAQLNLSKSTIFRIVKSLETVRALKQEANSQYRLDYHLTAYAHGATRDSELATLAEPYMQTVMQVTGETVNLGIRYEKDVIIAKSVDGDFYQLQTTLLPVSPLYCSGLGKLFLSRESDHALRAYFQALQPRTIKTITSFQAFKPEQAKILANGLSTDEEEYEYGLSCIAVPIEKNKQLVCGLSVSGPTSRLKHKGLNKITAVLQEQAALFAKDLAASGITFSEK</sequence>
<keyword evidence="3" id="KW-0804">Transcription</keyword>
<dbReference type="PANTHER" id="PTHR30136:SF35">
    <property type="entry name" value="HTH-TYPE TRANSCRIPTIONAL REGULATOR RV1719"/>
    <property type="match status" value="1"/>
</dbReference>
<dbReference type="PANTHER" id="PTHR30136">
    <property type="entry name" value="HELIX-TURN-HELIX TRANSCRIPTIONAL REGULATOR, ICLR FAMILY"/>
    <property type="match status" value="1"/>
</dbReference>
<gene>
    <name evidence="6" type="ORF">ACFQZ7_00915</name>
</gene>
<dbReference type="RefSeq" id="WP_137638578.1">
    <property type="nucleotide sequence ID" value="NZ_BJDN01000030.1"/>
</dbReference>
<dbReference type="SUPFAM" id="SSF46785">
    <property type="entry name" value="Winged helix' DNA-binding domain"/>
    <property type="match status" value="1"/>
</dbReference>
<feature type="domain" description="HTH iclR-type" evidence="4">
    <location>
        <begin position="8"/>
        <end position="68"/>
    </location>
</feature>
<evidence type="ECO:0000256" key="2">
    <source>
        <dbReference type="ARBA" id="ARBA00023125"/>
    </source>
</evidence>
<proteinExistence type="predicted"/>
<feature type="domain" description="IclR-ED" evidence="5">
    <location>
        <begin position="69"/>
        <end position="248"/>
    </location>
</feature>
<dbReference type="InterPro" id="IPR029016">
    <property type="entry name" value="GAF-like_dom_sf"/>
</dbReference>
<evidence type="ECO:0000256" key="3">
    <source>
        <dbReference type="ARBA" id="ARBA00023163"/>
    </source>
</evidence>
<dbReference type="Pfam" id="PF01614">
    <property type="entry name" value="IclR_C"/>
    <property type="match status" value="1"/>
</dbReference>
<protein>
    <submittedName>
        <fullName evidence="6">IclR family transcriptional regulator</fullName>
    </submittedName>
</protein>
<dbReference type="Pfam" id="PF09339">
    <property type="entry name" value="HTH_IclR"/>
    <property type="match status" value="1"/>
</dbReference>
<dbReference type="InterPro" id="IPR050707">
    <property type="entry name" value="HTH_MetabolicPath_Reg"/>
</dbReference>
<dbReference type="EMBL" id="JBHTIO010000002">
    <property type="protein sequence ID" value="MFD0896303.1"/>
    <property type="molecule type" value="Genomic_DNA"/>
</dbReference>
<keyword evidence="2" id="KW-0238">DNA-binding</keyword>
<dbReference type="Gene3D" id="3.30.450.40">
    <property type="match status" value="1"/>
</dbReference>
<comment type="caution">
    <text evidence="6">The sequence shown here is derived from an EMBL/GenBank/DDBJ whole genome shotgun (WGS) entry which is preliminary data.</text>
</comment>
<dbReference type="PROSITE" id="PS51077">
    <property type="entry name" value="HTH_ICLR"/>
    <property type="match status" value="1"/>
</dbReference>
<dbReference type="InterPro" id="IPR005471">
    <property type="entry name" value="Tscrpt_reg_IclR_N"/>
</dbReference>
<keyword evidence="1" id="KW-0805">Transcription regulation</keyword>
<evidence type="ECO:0000313" key="6">
    <source>
        <dbReference type="EMBL" id="MFD0896303.1"/>
    </source>
</evidence>
<accession>A0ABW3E7R5</accession>
<evidence type="ECO:0000256" key="1">
    <source>
        <dbReference type="ARBA" id="ARBA00023015"/>
    </source>
</evidence>
<dbReference type="InterPro" id="IPR036388">
    <property type="entry name" value="WH-like_DNA-bd_sf"/>
</dbReference>
<dbReference type="SMART" id="SM00346">
    <property type="entry name" value="HTH_ICLR"/>
    <property type="match status" value="1"/>
</dbReference>
<evidence type="ECO:0000259" key="5">
    <source>
        <dbReference type="PROSITE" id="PS51078"/>
    </source>
</evidence>
<evidence type="ECO:0000313" key="7">
    <source>
        <dbReference type="Proteomes" id="UP001597104"/>
    </source>
</evidence>
<dbReference type="InterPro" id="IPR014757">
    <property type="entry name" value="Tscrpt_reg_IclR_C"/>
</dbReference>
<keyword evidence="7" id="KW-1185">Reference proteome</keyword>
<dbReference type="Proteomes" id="UP001597104">
    <property type="component" value="Unassembled WGS sequence"/>
</dbReference>